<feature type="domain" description="Aminotransferase class I/classII large" evidence="5">
    <location>
        <begin position="8"/>
        <end position="352"/>
    </location>
</feature>
<dbReference type="InterPro" id="IPR015421">
    <property type="entry name" value="PyrdxlP-dep_Trfase_major"/>
</dbReference>
<dbReference type="Proteomes" id="UP000533017">
    <property type="component" value="Unassembled WGS sequence"/>
</dbReference>
<proteinExistence type="predicted"/>
<evidence type="ECO:0000256" key="3">
    <source>
        <dbReference type="ARBA" id="ARBA00022679"/>
    </source>
</evidence>
<dbReference type="AlphaFoldDB" id="A0A1I2NLJ6"/>
<gene>
    <name evidence="6" type="ORF">FHR37_004299</name>
    <name evidence="7" type="ORF">SAMN05421678_103444</name>
</gene>
<dbReference type="SUPFAM" id="SSF53383">
    <property type="entry name" value="PLP-dependent transferases"/>
    <property type="match status" value="1"/>
</dbReference>
<name>A0A1I2NLJ6_9ACTN</name>
<keyword evidence="3 7" id="KW-0808">Transferase</keyword>
<keyword evidence="2 7" id="KW-0032">Aminotransferase</keyword>
<dbReference type="STRING" id="504797.SAMN05421678_103444"/>
<dbReference type="EMBL" id="JACBZA010000001">
    <property type="protein sequence ID" value="NYH85448.1"/>
    <property type="molecule type" value="Genomic_DNA"/>
</dbReference>
<dbReference type="PANTHER" id="PTHR42790">
    <property type="entry name" value="AMINOTRANSFERASE"/>
    <property type="match status" value="1"/>
</dbReference>
<evidence type="ECO:0000256" key="4">
    <source>
        <dbReference type="ARBA" id="ARBA00022898"/>
    </source>
</evidence>
<keyword evidence="7" id="KW-0238">DNA-binding</keyword>
<accession>A0A1I2NLJ6</accession>
<evidence type="ECO:0000259" key="5">
    <source>
        <dbReference type="Pfam" id="PF00155"/>
    </source>
</evidence>
<sequence length="368" mass="39249">MAERTISFARGAPSADILPHEAVREAAAHALEKDWENALSYGTGRGHPGLCEWIAERHGVGPEQVMITNGSMEGAALLFRHLVSAGDRVVVEQPTYDRTLLLLKQAGAELVGAPLESDGIDPATIEAACAQGEVRLAHVIPNFHNPAGCTLSMDKRSRLVKLAADNGFTLFEDDPYRLISFDEAPGPTMLDLDSADRVIHASSFSKSISPGVRVGYLVGPAARIATLAKSANEQYISPNMLAESIVFELCRSGGLDENLNVVNTALRERRDALVEALRTHIPGAEFVIPAGGYFLWLDLKDVDSKALLGHAKKLGVTFVAGPDFMLEGGSSSLRLSFAPVPASEVAEGVRRLAQALEHAAEDAPGSGR</sequence>
<evidence type="ECO:0000313" key="8">
    <source>
        <dbReference type="Proteomes" id="UP000199052"/>
    </source>
</evidence>
<dbReference type="OrthoDB" id="199743at2"/>
<protein>
    <submittedName>
        <fullName evidence="6">DNA-binding transcriptional MocR family regulator</fullName>
    </submittedName>
    <submittedName>
        <fullName evidence="7">DNA-binding transcriptional regulator, MocR family, contains an aminotransferase domain</fullName>
    </submittedName>
</protein>
<evidence type="ECO:0000313" key="9">
    <source>
        <dbReference type="Proteomes" id="UP000533017"/>
    </source>
</evidence>
<evidence type="ECO:0000313" key="6">
    <source>
        <dbReference type="EMBL" id="NYH85448.1"/>
    </source>
</evidence>
<dbReference type="CDD" id="cd00609">
    <property type="entry name" value="AAT_like"/>
    <property type="match status" value="1"/>
</dbReference>
<dbReference type="RefSeq" id="WP_092882409.1">
    <property type="nucleotide sequence ID" value="NZ_FOOI01000003.1"/>
</dbReference>
<dbReference type="Gene3D" id="3.90.1150.10">
    <property type="entry name" value="Aspartate Aminotransferase, domain 1"/>
    <property type="match status" value="1"/>
</dbReference>
<dbReference type="Proteomes" id="UP000199052">
    <property type="component" value="Unassembled WGS sequence"/>
</dbReference>
<dbReference type="InterPro" id="IPR015424">
    <property type="entry name" value="PyrdxlP-dep_Trfase"/>
</dbReference>
<dbReference type="GO" id="GO:1901605">
    <property type="term" value="P:alpha-amino acid metabolic process"/>
    <property type="evidence" value="ECO:0007669"/>
    <property type="project" value="TreeGrafter"/>
</dbReference>
<dbReference type="Gene3D" id="3.40.640.10">
    <property type="entry name" value="Type I PLP-dependent aspartate aminotransferase-like (Major domain)"/>
    <property type="match status" value="1"/>
</dbReference>
<reference evidence="6 9" key="2">
    <citation type="submission" date="2020-07" db="EMBL/GenBank/DDBJ databases">
        <title>Sequencing the genomes of 1000 actinobacteria strains.</title>
        <authorList>
            <person name="Klenk H.-P."/>
        </authorList>
    </citation>
    <scope>NUCLEOTIDE SEQUENCE [LARGE SCALE GENOMIC DNA]</scope>
    <source>
        <strain evidence="6 9">DSM 45117</strain>
    </source>
</reference>
<keyword evidence="9" id="KW-1185">Reference proteome</keyword>
<keyword evidence="4" id="KW-0663">Pyridoxal phosphate</keyword>
<dbReference type="GO" id="GO:0003677">
    <property type="term" value="F:DNA binding"/>
    <property type="evidence" value="ECO:0007669"/>
    <property type="project" value="UniProtKB-KW"/>
</dbReference>
<reference evidence="7 8" key="1">
    <citation type="submission" date="2016-10" db="EMBL/GenBank/DDBJ databases">
        <authorList>
            <person name="de Groot N.N."/>
        </authorList>
    </citation>
    <scope>NUCLEOTIDE SEQUENCE [LARGE SCALE GENOMIC DNA]</scope>
    <source>
        <strain evidence="7 8">CPCC 202808</strain>
    </source>
</reference>
<dbReference type="InterPro" id="IPR015422">
    <property type="entry name" value="PyrdxlP-dep_Trfase_small"/>
</dbReference>
<dbReference type="InterPro" id="IPR004839">
    <property type="entry name" value="Aminotransferase_I/II_large"/>
</dbReference>
<evidence type="ECO:0000256" key="1">
    <source>
        <dbReference type="ARBA" id="ARBA00001933"/>
    </source>
</evidence>
<organism evidence="7 8">
    <name type="scientific">Actinopolymorpha cephalotaxi</name>
    <dbReference type="NCBI Taxonomy" id="504797"/>
    <lineage>
        <taxon>Bacteria</taxon>
        <taxon>Bacillati</taxon>
        <taxon>Actinomycetota</taxon>
        <taxon>Actinomycetes</taxon>
        <taxon>Propionibacteriales</taxon>
        <taxon>Actinopolymorphaceae</taxon>
        <taxon>Actinopolymorpha</taxon>
    </lineage>
</organism>
<dbReference type="Pfam" id="PF00155">
    <property type="entry name" value="Aminotran_1_2"/>
    <property type="match status" value="1"/>
</dbReference>
<evidence type="ECO:0000256" key="2">
    <source>
        <dbReference type="ARBA" id="ARBA00022576"/>
    </source>
</evidence>
<dbReference type="InterPro" id="IPR050859">
    <property type="entry name" value="Class-I_PLP-dep_aminotransf"/>
</dbReference>
<dbReference type="EMBL" id="FOOI01000003">
    <property type="protein sequence ID" value="SFG04865.1"/>
    <property type="molecule type" value="Genomic_DNA"/>
</dbReference>
<dbReference type="PANTHER" id="PTHR42790:SF19">
    <property type="entry name" value="KYNURENINE_ALPHA-AMINOADIPATE AMINOTRANSFERASE, MITOCHONDRIAL"/>
    <property type="match status" value="1"/>
</dbReference>
<dbReference type="GO" id="GO:0008483">
    <property type="term" value="F:transaminase activity"/>
    <property type="evidence" value="ECO:0007669"/>
    <property type="project" value="UniProtKB-KW"/>
</dbReference>
<comment type="cofactor">
    <cofactor evidence="1">
        <name>pyridoxal 5'-phosphate</name>
        <dbReference type="ChEBI" id="CHEBI:597326"/>
    </cofactor>
</comment>
<evidence type="ECO:0000313" key="7">
    <source>
        <dbReference type="EMBL" id="SFG04865.1"/>
    </source>
</evidence>
<dbReference type="GO" id="GO:0030170">
    <property type="term" value="F:pyridoxal phosphate binding"/>
    <property type="evidence" value="ECO:0007669"/>
    <property type="project" value="InterPro"/>
</dbReference>